<feature type="compositionally biased region" description="Basic and acidic residues" evidence="1">
    <location>
        <begin position="61"/>
        <end position="75"/>
    </location>
</feature>
<dbReference type="HOGENOM" id="CLU_2444379_0_0_1"/>
<name>J3LDP4_ORYBR</name>
<evidence type="ECO:0000256" key="1">
    <source>
        <dbReference type="SAM" id="MobiDB-lite"/>
    </source>
</evidence>
<organism evidence="2">
    <name type="scientific">Oryza brachyantha</name>
    <name type="common">malo sina</name>
    <dbReference type="NCBI Taxonomy" id="4533"/>
    <lineage>
        <taxon>Eukaryota</taxon>
        <taxon>Viridiplantae</taxon>
        <taxon>Streptophyta</taxon>
        <taxon>Embryophyta</taxon>
        <taxon>Tracheophyta</taxon>
        <taxon>Spermatophyta</taxon>
        <taxon>Magnoliopsida</taxon>
        <taxon>Liliopsida</taxon>
        <taxon>Poales</taxon>
        <taxon>Poaceae</taxon>
        <taxon>BOP clade</taxon>
        <taxon>Oryzoideae</taxon>
        <taxon>Oryzeae</taxon>
        <taxon>Oryzinae</taxon>
        <taxon>Oryza</taxon>
    </lineage>
</organism>
<evidence type="ECO:0000313" key="2">
    <source>
        <dbReference type="EnsemblPlants" id="OB02G27610.1"/>
    </source>
</evidence>
<feature type="region of interest" description="Disordered" evidence="1">
    <location>
        <begin position="46"/>
        <end position="90"/>
    </location>
</feature>
<proteinExistence type="predicted"/>
<accession>J3LDP4</accession>
<protein>
    <submittedName>
        <fullName evidence="2">Uncharacterized protein</fullName>
    </submittedName>
</protein>
<dbReference type="Proteomes" id="UP000006038">
    <property type="component" value="Unassembled WGS sequence"/>
</dbReference>
<reference evidence="2" key="1">
    <citation type="submission" date="2013-04" db="UniProtKB">
        <authorList>
            <consortium name="EnsemblPlants"/>
        </authorList>
    </citation>
    <scope>IDENTIFICATION</scope>
</reference>
<dbReference type="EnsemblPlants" id="OB02G27610.1">
    <property type="protein sequence ID" value="OB02G27610.1"/>
    <property type="gene ID" value="OB02G27610"/>
</dbReference>
<dbReference type="Gramene" id="OB02G27610.1">
    <property type="protein sequence ID" value="OB02G27610.1"/>
    <property type="gene ID" value="OB02G27610"/>
</dbReference>
<keyword evidence="3" id="KW-1185">Reference proteome</keyword>
<evidence type="ECO:0000313" key="3">
    <source>
        <dbReference type="Proteomes" id="UP000006038"/>
    </source>
</evidence>
<sequence>MGLEILPTPTNRPPWGGGSKLPLHSPTQSLLPPYDSIALLELVRIEGGEGGDDDDDDDDEEKKIIIRKSAEESSIGKRRATASPFQVGIL</sequence>
<feature type="compositionally biased region" description="Acidic residues" evidence="1">
    <location>
        <begin position="49"/>
        <end position="60"/>
    </location>
</feature>
<feature type="region of interest" description="Disordered" evidence="1">
    <location>
        <begin position="1"/>
        <end position="29"/>
    </location>
</feature>
<dbReference type="AlphaFoldDB" id="J3LDP4"/>